<dbReference type="EMBL" id="BAFK01000001">
    <property type="protein sequence ID" value="GAB57127.1"/>
    <property type="molecule type" value="Genomic_DNA"/>
</dbReference>
<accession>I1DSU9</accession>
<keyword evidence="2" id="KW-1133">Transmembrane helix</keyword>
<dbReference type="Pfam" id="PF20434">
    <property type="entry name" value="BD-FAE"/>
    <property type="match status" value="1"/>
</dbReference>
<name>I1DSU9_9GAMM</name>
<gene>
    <name evidence="4" type="ORF">RNAN_0090</name>
</gene>
<dbReference type="InterPro" id="IPR049492">
    <property type="entry name" value="BD-FAE-like_dom"/>
</dbReference>
<organism evidence="4 5">
    <name type="scientific">Rheinheimera nanhaiensis E407-8</name>
    <dbReference type="NCBI Taxonomy" id="562729"/>
    <lineage>
        <taxon>Bacteria</taxon>
        <taxon>Pseudomonadati</taxon>
        <taxon>Pseudomonadota</taxon>
        <taxon>Gammaproteobacteria</taxon>
        <taxon>Chromatiales</taxon>
        <taxon>Chromatiaceae</taxon>
        <taxon>Rheinheimera</taxon>
    </lineage>
</organism>
<keyword evidence="2" id="KW-0812">Transmembrane</keyword>
<feature type="transmembrane region" description="Helical" evidence="2">
    <location>
        <begin position="21"/>
        <end position="44"/>
    </location>
</feature>
<feature type="domain" description="BD-FAE-like" evidence="3">
    <location>
        <begin position="157"/>
        <end position="356"/>
    </location>
</feature>
<keyword evidence="5" id="KW-1185">Reference proteome</keyword>
<dbReference type="Proteomes" id="UP000004374">
    <property type="component" value="Unassembled WGS sequence"/>
</dbReference>
<evidence type="ECO:0000313" key="4">
    <source>
        <dbReference type="EMBL" id="GAB57127.1"/>
    </source>
</evidence>
<proteinExistence type="predicted"/>
<feature type="transmembrane region" description="Helical" evidence="2">
    <location>
        <begin position="64"/>
        <end position="84"/>
    </location>
</feature>
<dbReference type="GO" id="GO:0016787">
    <property type="term" value="F:hydrolase activity"/>
    <property type="evidence" value="ECO:0007669"/>
    <property type="project" value="UniProtKB-KW"/>
</dbReference>
<reference evidence="4 5" key="1">
    <citation type="journal article" date="2012" name="J. Bacteriol.">
        <title>Genome Sequence of the Protease-Producing Bacterium Rheinheimera nanhaiensis E407-8T, Isolated from Deep-Sea Sediment of the South China Sea.</title>
        <authorList>
            <person name="Zhang X.-Y."/>
            <person name="Zhang Y.-J."/>
            <person name="Qin Q.-L."/>
            <person name="Xie B.-B."/>
            <person name="Chen X.-L."/>
            <person name="Zhou B.-C."/>
            <person name="Zhang Y.-Z."/>
        </authorList>
    </citation>
    <scope>NUCLEOTIDE SEQUENCE [LARGE SCALE GENOMIC DNA]</scope>
    <source>
        <strain evidence="4 5">E407-8</strain>
    </source>
</reference>
<evidence type="ECO:0000256" key="2">
    <source>
        <dbReference type="SAM" id="Phobius"/>
    </source>
</evidence>
<keyword evidence="1 4" id="KW-0378">Hydrolase</keyword>
<comment type="caution">
    <text evidence="4">The sequence shown here is derived from an EMBL/GenBank/DDBJ whole genome shotgun (WGS) entry which is preliminary data.</text>
</comment>
<evidence type="ECO:0000256" key="1">
    <source>
        <dbReference type="ARBA" id="ARBA00022801"/>
    </source>
</evidence>
<keyword evidence="2" id="KW-0472">Membrane</keyword>
<dbReference type="SUPFAM" id="SSF53474">
    <property type="entry name" value="alpha/beta-Hydrolases"/>
    <property type="match status" value="1"/>
</dbReference>
<protein>
    <submittedName>
        <fullName evidence="4">Alpha/beta hydrolase</fullName>
    </submittedName>
</protein>
<sequence length="415" mass="44323">MLFEISCYHSKPKEKIVMLRRLVVVLISVILLLMSAILLLFTGALRSPTDSLHGMLGSALWTTLAPHFLLLSLTASLFSCWCWRRYPTTRLSTLTLSAALAAAISSAVVCYQLKQTAVTAGGDINWLQALQLKSISAAQPDLMLSYHGYNGIAQPLALFLPADTQTAAPVLLYIHGGGFMTGSLLETSNDLRWFAEQGYLVVSAGYSLFSNANPSWHKAAQDVACALSWLGANAASYGGDINKLALLGDSAGGNLALNLAYGSAIQAEQAHCGSAAPAVTAVVVQYPAADPLAIYEFGYPISGFEPKMLVTGYIGGDPYQLAQRLQAVSSYSYLSAQAPPTLILSPQQDGLVPAWSVQRFAHYARLAGVNVELVAIPFANHVYNQLAANSAGNQLRRSVTLRYLRQQGLLVPAAG</sequence>
<dbReference type="PANTHER" id="PTHR48081">
    <property type="entry name" value="AB HYDROLASE SUPERFAMILY PROTEIN C4A8.06C"/>
    <property type="match status" value="1"/>
</dbReference>
<dbReference type="STRING" id="562729.RNAN_0090"/>
<evidence type="ECO:0000313" key="5">
    <source>
        <dbReference type="Proteomes" id="UP000004374"/>
    </source>
</evidence>
<dbReference type="AlphaFoldDB" id="I1DSU9"/>
<dbReference type="Gene3D" id="3.40.50.1820">
    <property type="entry name" value="alpha/beta hydrolase"/>
    <property type="match status" value="1"/>
</dbReference>
<evidence type="ECO:0000259" key="3">
    <source>
        <dbReference type="Pfam" id="PF20434"/>
    </source>
</evidence>
<dbReference type="InterPro" id="IPR050300">
    <property type="entry name" value="GDXG_lipolytic_enzyme"/>
</dbReference>
<dbReference type="InterPro" id="IPR029058">
    <property type="entry name" value="AB_hydrolase_fold"/>
</dbReference>
<feature type="transmembrane region" description="Helical" evidence="2">
    <location>
        <begin position="91"/>
        <end position="109"/>
    </location>
</feature>